<evidence type="ECO:0000313" key="1">
    <source>
        <dbReference type="EMBL" id="QHS91396.1"/>
    </source>
</evidence>
<organism evidence="1">
    <name type="scientific">viral metagenome</name>
    <dbReference type="NCBI Taxonomy" id="1070528"/>
    <lineage>
        <taxon>unclassified sequences</taxon>
        <taxon>metagenomes</taxon>
        <taxon>organismal metagenomes</taxon>
    </lineage>
</organism>
<sequence length="105" mass="11804">MPRRTHRRGYSKKRSGGAATAYPLHYFGAKEPFAADAGRALLPIPIDGMGVRPRIGGKRSRKRKGGFYPSVMGDFTISASRYIVPMALYAGYKMMSHKKVRTRRR</sequence>
<reference evidence="1" key="1">
    <citation type="journal article" date="2020" name="Nature">
        <title>Giant virus diversity and host interactions through global metagenomics.</title>
        <authorList>
            <person name="Schulz F."/>
            <person name="Roux S."/>
            <person name="Paez-Espino D."/>
            <person name="Jungbluth S."/>
            <person name="Walsh D.A."/>
            <person name="Denef V.J."/>
            <person name="McMahon K.D."/>
            <person name="Konstantinidis K.T."/>
            <person name="Eloe-Fadrosh E.A."/>
            <person name="Kyrpides N.C."/>
            <person name="Woyke T."/>
        </authorList>
    </citation>
    <scope>NUCLEOTIDE SEQUENCE</scope>
    <source>
        <strain evidence="1">GVMAG-M-3300013004-44</strain>
    </source>
</reference>
<name>A0A6C0BGU9_9ZZZZ</name>
<dbReference type="EMBL" id="MN739160">
    <property type="protein sequence ID" value="QHS91396.1"/>
    <property type="molecule type" value="Genomic_DNA"/>
</dbReference>
<dbReference type="AlphaFoldDB" id="A0A6C0BGU9"/>
<accession>A0A6C0BGU9</accession>
<protein>
    <submittedName>
        <fullName evidence="1">Uncharacterized protein</fullName>
    </submittedName>
</protein>
<proteinExistence type="predicted"/>